<gene>
    <name evidence="1" type="ORF">AC499_0235</name>
    <name evidence="2" type="ORF">AC499_1194</name>
</gene>
<evidence type="ECO:0000313" key="3">
    <source>
        <dbReference type="Proteomes" id="UP000037943"/>
    </source>
</evidence>
<comment type="caution">
    <text evidence="2">The sequence shown here is derived from an EMBL/GenBank/DDBJ whole genome shotgun (WGS) entry which is preliminary data.</text>
</comment>
<dbReference type="EMBL" id="LGLK01000057">
    <property type="protein sequence ID" value="KPC17992.1"/>
    <property type="molecule type" value="Genomic_DNA"/>
</dbReference>
<evidence type="ECO:0000313" key="2">
    <source>
        <dbReference type="EMBL" id="KPC17992.1"/>
    </source>
</evidence>
<proteinExistence type="predicted"/>
<name>A0ABR5KT39_PSEAV</name>
<evidence type="ECO:0000313" key="1">
    <source>
        <dbReference type="EMBL" id="KPC17033.1"/>
    </source>
</evidence>
<protein>
    <submittedName>
        <fullName evidence="2">Uncharacterized protein</fullName>
    </submittedName>
</protein>
<reference evidence="2 3" key="1">
    <citation type="submission" date="2015-07" db="EMBL/GenBank/DDBJ databases">
        <authorList>
            <person name="O'Brien H.E."/>
            <person name="Thakur S."/>
            <person name="Gong Y."/>
            <person name="Wang P.W."/>
            <person name="Guttman D.S."/>
        </authorList>
    </citation>
    <scope>NUCLEOTIDE SEQUENCE [LARGE SCALE GENOMIC DNA]</scope>
    <source>
        <strain evidence="2 3">107</strain>
    </source>
</reference>
<dbReference type="EMBL" id="LGLK01000057">
    <property type="protein sequence ID" value="KPC17033.1"/>
    <property type="molecule type" value="Genomic_DNA"/>
</dbReference>
<dbReference type="Proteomes" id="UP000037943">
    <property type="component" value="Unassembled WGS sequence"/>
</dbReference>
<organism evidence="2 3">
    <name type="scientific">Pseudomonas amygdali pv. lachrymans</name>
    <name type="common">Pseudomonas syringae pv. lachrymans</name>
    <dbReference type="NCBI Taxonomy" id="53707"/>
    <lineage>
        <taxon>Bacteria</taxon>
        <taxon>Pseudomonadati</taxon>
        <taxon>Pseudomonadota</taxon>
        <taxon>Gammaproteobacteria</taxon>
        <taxon>Pseudomonadales</taxon>
        <taxon>Pseudomonadaceae</taxon>
        <taxon>Pseudomonas</taxon>
        <taxon>Pseudomonas amygdali</taxon>
    </lineage>
</organism>
<accession>A0ABR5KT39</accession>
<sequence length="43" mass="4711">MGANHMGADRGVIDRCESCGIRFKIICEAPGTYLVKAQESARR</sequence>
<reference evidence="2 3" key="2">
    <citation type="submission" date="2015-10" db="EMBL/GenBank/DDBJ databases">
        <title>Comparative genomics and high-throughput reverse genetic screens identify a new phytobacterial MAMP and an Arabidopsis receptor required for immune elicitation.</title>
        <authorList>
            <person name="Mott G.A."/>
            <person name="Thakur S."/>
            <person name="Wang P.W."/>
            <person name="Desveaux D."/>
            <person name="Guttman D.S."/>
        </authorList>
    </citation>
    <scope>NUCLEOTIDE SEQUENCE [LARGE SCALE GENOMIC DNA]</scope>
    <source>
        <strain evidence="2 3">107</strain>
    </source>
</reference>
<keyword evidence="3" id="KW-1185">Reference proteome</keyword>